<evidence type="ECO:0000256" key="6">
    <source>
        <dbReference type="ARBA" id="ARBA00022989"/>
    </source>
</evidence>
<dbReference type="PROSITE" id="PS50928">
    <property type="entry name" value="ABC_TM1"/>
    <property type="match status" value="1"/>
</dbReference>
<comment type="caution">
    <text evidence="10">The sequence shown here is derived from an EMBL/GenBank/DDBJ whole genome shotgun (WGS) entry which is preliminary data.</text>
</comment>
<protein>
    <recommendedName>
        <fullName evidence="9">ABC transmembrane type-1 domain-containing protein</fullName>
    </recommendedName>
</protein>
<sequence length="297" mass="31648">MTSIAKYAGLAPVVACIAAGVIVPLGVLAVVSLSVPLDLGGVAWGKFSTLAYWSLVFDRDFDGTIVLQADFLRVLVRSIALATAATLICLVLALPSALYIVSRPARQKNLLLLAVTIPFWICIVVQMYGWLIVLADNGIANRLLNRIGVLHGPLGMIYTDAATLLGLVYAFLPFMVLPIYAALDDMDWRLIEAAYDLGATQSRAVREIVIPICRGGIAVGVGLVFAPTLGTYVISNLLGGSRSMMIGNLVDFQFAAGRNWPLGAAMAFALLGIALISMLARRMRGNALGKDVAHEFA</sequence>
<dbReference type="InterPro" id="IPR000515">
    <property type="entry name" value="MetI-like"/>
</dbReference>
<dbReference type="GO" id="GO:0055085">
    <property type="term" value="P:transmembrane transport"/>
    <property type="evidence" value="ECO:0007669"/>
    <property type="project" value="InterPro"/>
</dbReference>
<dbReference type="PANTHER" id="PTHR42929">
    <property type="entry name" value="INNER MEMBRANE ABC TRANSPORTER PERMEASE PROTEIN YDCU-RELATED-RELATED"/>
    <property type="match status" value="1"/>
</dbReference>
<feature type="transmembrane region" description="Helical" evidence="8">
    <location>
        <begin position="79"/>
        <end position="101"/>
    </location>
</feature>
<dbReference type="PANTHER" id="PTHR42929:SF1">
    <property type="entry name" value="INNER MEMBRANE ABC TRANSPORTER PERMEASE PROTEIN YDCU-RELATED"/>
    <property type="match status" value="1"/>
</dbReference>
<feature type="transmembrane region" description="Helical" evidence="8">
    <location>
        <begin position="259"/>
        <end position="280"/>
    </location>
</feature>
<evidence type="ECO:0000256" key="5">
    <source>
        <dbReference type="ARBA" id="ARBA00022692"/>
    </source>
</evidence>
<dbReference type="Gene3D" id="1.10.3720.10">
    <property type="entry name" value="MetI-like"/>
    <property type="match status" value="1"/>
</dbReference>
<gene>
    <name evidence="10" type="ORF">WS67_09220</name>
</gene>
<evidence type="ECO:0000313" key="10">
    <source>
        <dbReference type="EMBL" id="KVE28863.1"/>
    </source>
</evidence>
<reference evidence="10 11" key="1">
    <citation type="submission" date="2015-11" db="EMBL/GenBank/DDBJ databases">
        <title>Expanding the genomic diversity of Burkholderia species for the development of highly accurate diagnostics.</title>
        <authorList>
            <person name="Sahl J."/>
            <person name="Keim P."/>
            <person name="Wagner D."/>
        </authorList>
    </citation>
    <scope>NUCLEOTIDE SEQUENCE [LARGE SCALE GENOMIC DNA]</scope>
    <source>
        <strain evidence="10 11">TSV85</strain>
    </source>
</reference>
<dbReference type="SUPFAM" id="SSF161098">
    <property type="entry name" value="MetI-like"/>
    <property type="match status" value="1"/>
</dbReference>
<dbReference type="EMBL" id="LOWA01000018">
    <property type="protein sequence ID" value="KVE28863.1"/>
    <property type="molecule type" value="Genomic_DNA"/>
</dbReference>
<keyword evidence="5 8" id="KW-0812">Transmembrane</keyword>
<keyword evidence="11" id="KW-1185">Reference proteome</keyword>
<dbReference type="Proteomes" id="UP000062788">
    <property type="component" value="Unassembled WGS sequence"/>
</dbReference>
<evidence type="ECO:0000256" key="2">
    <source>
        <dbReference type="ARBA" id="ARBA00007069"/>
    </source>
</evidence>
<accession>A0A103E5W0</accession>
<dbReference type="InterPro" id="IPR035906">
    <property type="entry name" value="MetI-like_sf"/>
</dbReference>
<feature type="transmembrane region" description="Helical" evidence="8">
    <location>
        <begin position="216"/>
        <end position="239"/>
    </location>
</feature>
<evidence type="ECO:0000256" key="4">
    <source>
        <dbReference type="ARBA" id="ARBA00022475"/>
    </source>
</evidence>
<dbReference type="GO" id="GO:0005886">
    <property type="term" value="C:plasma membrane"/>
    <property type="evidence" value="ECO:0007669"/>
    <property type="project" value="UniProtKB-SubCell"/>
</dbReference>
<evidence type="ECO:0000256" key="1">
    <source>
        <dbReference type="ARBA" id="ARBA00004651"/>
    </source>
</evidence>
<evidence type="ECO:0000256" key="3">
    <source>
        <dbReference type="ARBA" id="ARBA00022448"/>
    </source>
</evidence>
<feature type="transmembrane region" description="Helical" evidence="8">
    <location>
        <begin position="7"/>
        <end position="31"/>
    </location>
</feature>
<feature type="transmembrane region" description="Helical" evidence="8">
    <location>
        <begin position="110"/>
        <end position="135"/>
    </location>
</feature>
<name>A0A103E5W0_9BURK</name>
<comment type="subcellular location">
    <subcellularLocation>
        <location evidence="1 8">Cell membrane</location>
        <topology evidence="1 8">Multi-pass membrane protein</topology>
    </subcellularLocation>
</comment>
<evidence type="ECO:0000259" key="9">
    <source>
        <dbReference type="PROSITE" id="PS50928"/>
    </source>
</evidence>
<keyword evidence="3 8" id="KW-0813">Transport</keyword>
<evidence type="ECO:0000313" key="11">
    <source>
        <dbReference type="Proteomes" id="UP000062788"/>
    </source>
</evidence>
<comment type="similarity">
    <text evidence="2">Belongs to the binding-protein-dependent transport system permease family. CysTW subfamily.</text>
</comment>
<dbReference type="OrthoDB" id="9808619at2"/>
<organism evidence="10 11">
    <name type="scientific">Burkholderia singularis</name>
    <dbReference type="NCBI Taxonomy" id="1503053"/>
    <lineage>
        <taxon>Bacteria</taxon>
        <taxon>Pseudomonadati</taxon>
        <taxon>Pseudomonadota</taxon>
        <taxon>Betaproteobacteria</taxon>
        <taxon>Burkholderiales</taxon>
        <taxon>Burkholderiaceae</taxon>
        <taxon>Burkholderia</taxon>
        <taxon>pseudomallei group</taxon>
    </lineage>
</organism>
<dbReference type="RefSeq" id="WP_059515356.1">
    <property type="nucleotide sequence ID" value="NZ_LOWA01000018.1"/>
</dbReference>
<keyword evidence="4" id="KW-1003">Cell membrane</keyword>
<dbReference type="Pfam" id="PF00528">
    <property type="entry name" value="BPD_transp_1"/>
    <property type="match status" value="1"/>
</dbReference>
<keyword evidence="7 8" id="KW-0472">Membrane</keyword>
<feature type="transmembrane region" description="Helical" evidence="8">
    <location>
        <begin position="155"/>
        <end position="183"/>
    </location>
</feature>
<proteinExistence type="inferred from homology"/>
<keyword evidence="6 8" id="KW-1133">Transmembrane helix</keyword>
<dbReference type="CDD" id="cd06261">
    <property type="entry name" value="TM_PBP2"/>
    <property type="match status" value="1"/>
</dbReference>
<dbReference type="AlphaFoldDB" id="A0A103E5W0"/>
<feature type="domain" description="ABC transmembrane type-1" evidence="9">
    <location>
        <begin position="75"/>
        <end position="281"/>
    </location>
</feature>
<evidence type="ECO:0000256" key="8">
    <source>
        <dbReference type="RuleBase" id="RU363032"/>
    </source>
</evidence>
<evidence type="ECO:0000256" key="7">
    <source>
        <dbReference type="ARBA" id="ARBA00023136"/>
    </source>
</evidence>